<dbReference type="STRING" id="173990.SAMN05660691_02262"/>
<dbReference type="InterPro" id="IPR007410">
    <property type="entry name" value="LpqE-like"/>
</dbReference>
<gene>
    <name evidence="2" type="ORF">SAMN05660691_02262</name>
</gene>
<dbReference type="AlphaFoldDB" id="A0A1H6M6R2"/>
<dbReference type="RefSeq" id="WP_092793315.1">
    <property type="nucleotide sequence ID" value="NZ_FNXF01000007.1"/>
</dbReference>
<evidence type="ECO:0000256" key="1">
    <source>
        <dbReference type="SAM" id="SignalP"/>
    </source>
</evidence>
<sequence length="143" mass="15634">MRWFFAALLILSCAMSAKADAVFSVEDSQIRQPMPGRTVTAGYLTLHNHSADAVKLVAASSSQFARVELHQHTHKDGMMRMEQISEINIDAGGSVAFEPGGLHLMLFEPKDTLEIGQQIPLTLEFADGQQLMLTVPVAATPKR</sequence>
<keyword evidence="1" id="KW-0732">Signal</keyword>
<dbReference type="InterPro" id="IPR058248">
    <property type="entry name" value="Lxx211020-like"/>
</dbReference>
<dbReference type="EMBL" id="FNXF01000007">
    <property type="protein sequence ID" value="SEH93300.1"/>
    <property type="molecule type" value="Genomic_DNA"/>
</dbReference>
<keyword evidence="3" id="KW-1185">Reference proteome</keyword>
<protein>
    <recommendedName>
        <fullName evidence="4">Copper(I)-binding protein</fullName>
    </recommendedName>
</protein>
<evidence type="ECO:0008006" key="4">
    <source>
        <dbReference type="Google" id="ProtNLM"/>
    </source>
</evidence>
<organism evidence="2 3">
    <name type="scientific">Rheinheimera pacifica</name>
    <dbReference type="NCBI Taxonomy" id="173990"/>
    <lineage>
        <taxon>Bacteria</taxon>
        <taxon>Pseudomonadati</taxon>
        <taxon>Pseudomonadota</taxon>
        <taxon>Gammaproteobacteria</taxon>
        <taxon>Chromatiales</taxon>
        <taxon>Chromatiaceae</taxon>
        <taxon>Rheinheimera</taxon>
    </lineage>
</organism>
<dbReference type="Proteomes" id="UP000199371">
    <property type="component" value="Unassembled WGS sequence"/>
</dbReference>
<feature type="signal peptide" evidence="1">
    <location>
        <begin position="1"/>
        <end position="19"/>
    </location>
</feature>
<evidence type="ECO:0000313" key="2">
    <source>
        <dbReference type="EMBL" id="SEH93300.1"/>
    </source>
</evidence>
<proteinExistence type="predicted"/>
<evidence type="ECO:0000313" key="3">
    <source>
        <dbReference type="Proteomes" id="UP000199371"/>
    </source>
</evidence>
<dbReference type="PANTHER" id="PTHR36302">
    <property type="entry name" value="BLR7088 PROTEIN"/>
    <property type="match status" value="1"/>
</dbReference>
<accession>A0A1H6M6R2</accession>
<dbReference type="Gene3D" id="2.60.40.1890">
    <property type="entry name" value="PCu(A)C copper chaperone"/>
    <property type="match status" value="1"/>
</dbReference>
<dbReference type="PANTHER" id="PTHR36302:SF1">
    <property type="entry name" value="COPPER CHAPERONE PCU(A)C"/>
    <property type="match status" value="1"/>
</dbReference>
<dbReference type="OrthoDB" id="9796962at2"/>
<name>A0A1H6M6R2_9GAMM</name>
<feature type="chain" id="PRO_5011725794" description="Copper(I)-binding protein" evidence="1">
    <location>
        <begin position="20"/>
        <end position="143"/>
    </location>
</feature>
<reference evidence="3" key="1">
    <citation type="submission" date="2016-10" db="EMBL/GenBank/DDBJ databases">
        <authorList>
            <person name="Varghese N."/>
            <person name="Submissions S."/>
        </authorList>
    </citation>
    <scope>NUCLEOTIDE SEQUENCE [LARGE SCALE GENOMIC DNA]</scope>
    <source>
        <strain evidence="3">DSM 17616</strain>
    </source>
</reference>
<dbReference type="SUPFAM" id="SSF110087">
    <property type="entry name" value="DR1885-like metal-binding protein"/>
    <property type="match status" value="1"/>
</dbReference>
<dbReference type="Pfam" id="PF04314">
    <property type="entry name" value="PCuAC"/>
    <property type="match status" value="1"/>
</dbReference>
<dbReference type="InterPro" id="IPR036182">
    <property type="entry name" value="PCuAC_sf"/>
</dbReference>